<organism evidence="1">
    <name type="scientific">Rhizophora mucronata</name>
    <name type="common">Asiatic mangrove</name>
    <dbReference type="NCBI Taxonomy" id="61149"/>
    <lineage>
        <taxon>Eukaryota</taxon>
        <taxon>Viridiplantae</taxon>
        <taxon>Streptophyta</taxon>
        <taxon>Embryophyta</taxon>
        <taxon>Tracheophyta</taxon>
        <taxon>Spermatophyta</taxon>
        <taxon>Magnoliopsida</taxon>
        <taxon>eudicotyledons</taxon>
        <taxon>Gunneridae</taxon>
        <taxon>Pentapetalae</taxon>
        <taxon>rosids</taxon>
        <taxon>fabids</taxon>
        <taxon>Malpighiales</taxon>
        <taxon>Rhizophoraceae</taxon>
        <taxon>Rhizophora</taxon>
    </lineage>
</organism>
<sequence>MLKQDTLLVSGKINHLIFFRTGGVLVHLRPPILIFIMNRT</sequence>
<dbReference type="AlphaFoldDB" id="A0A2P2QME9"/>
<dbReference type="EMBL" id="GGEC01087627">
    <property type="protein sequence ID" value="MBX68111.1"/>
    <property type="molecule type" value="Transcribed_RNA"/>
</dbReference>
<accession>A0A2P2QME9</accession>
<protein>
    <submittedName>
        <fullName evidence="1">Uncharacterized protein</fullName>
    </submittedName>
</protein>
<reference evidence="1" key="1">
    <citation type="submission" date="2018-02" db="EMBL/GenBank/DDBJ databases">
        <title>Rhizophora mucronata_Transcriptome.</title>
        <authorList>
            <person name="Meera S.P."/>
            <person name="Sreeshan A."/>
            <person name="Augustine A."/>
        </authorList>
    </citation>
    <scope>NUCLEOTIDE SEQUENCE</scope>
    <source>
        <tissue evidence="1">Leaf</tissue>
    </source>
</reference>
<proteinExistence type="predicted"/>
<name>A0A2P2QME9_RHIMU</name>
<evidence type="ECO:0000313" key="1">
    <source>
        <dbReference type="EMBL" id="MBX68111.1"/>
    </source>
</evidence>